<evidence type="ECO:0000313" key="3">
    <source>
        <dbReference type="Proteomes" id="UP001310890"/>
    </source>
</evidence>
<evidence type="ECO:0008006" key="4">
    <source>
        <dbReference type="Google" id="ProtNLM"/>
    </source>
</evidence>
<dbReference type="AlphaFoldDB" id="A0AAN7T9T4"/>
<gene>
    <name evidence="2" type="ORF">LTR62_000972</name>
</gene>
<comment type="caution">
    <text evidence="2">The sequence shown here is derived from an EMBL/GenBank/DDBJ whole genome shotgun (WGS) entry which is preliminary data.</text>
</comment>
<proteinExistence type="predicted"/>
<dbReference type="EMBL" id="JAVRRL010000113">
    <property type="protein sequence ID" value="KAK5107637.1"/>
    <property type="molecule type" value="Genomic_DNA"/>
</dbReference>
<feature type="region of interest" description="Disordered" evidence="1">
    <location>
        <begin position="1"/>
        <end position="56"/>
    </location>
</feature>
<organism evidence="2 3">
    <name type="scientific">Meristemomyces frigidus</name>
    <dbReference type="NCBI Taxonomy" id="1508187"/>
    <lineage>
        <taxon>Eukaryota</taxon>
        <taxon>Fungi</taxon>
        <taxon>Dikarya</taxon>
        <taxon>Ascomycota</taxon>
        <taxon>Pezizomycotina</taxon>
        <taxon>Dothideomycetes</taxon>
        <taxon>Dothideomycetidae</taxon>
        <taxon>Mycosphaerellales</taxon>
        <taxon>Teratosphaeriaceae</taxon>
        <taxon>Meristemomyces</taxon>
    </lineage>
</organism>
<dbReference type="Gene3D" id="1.20.5.170">
    <property type="match status" value="1"/>
</dbReference>
<name>A0AAN7T9T4_9PEZI</name>
<protein>
    <recommendedName>
        <fullName evidence="4">BZIP domain-containing protein</fullName>
    </recommendedName>
</protein>
<reference evidence="2" key="1">
    <citation type="submission" date="2023-08" db="EMBL/GenBank/DDBJ databases">
        <title>Black Yeasts Isolated from many extreme environments.</title>
        <authorList>
            <person name="Coleine C."/>
            <person name="Stajich J.E."/>
            <person name="Selbmann L."/>
        </authorList>
    </citation>
    <scope>NUCLEOTIDE SEQUENCE</scope>
    <source>
        <strain evidence="2">CCFEE 5401</strain>
    </source>
</reference>
<dbReference type="CDD" id="cd14688">
    <property type="entry name" value="bZIP_YAP"/>
    <property type="match status" value="1"/>
</dbReference>
<evidence type="ECO:0000313" key="2">
    <source>
        <dbReference type="EMBL" id="KAK5107637.1"/>
    </source>
</evidence>
<dbReference type="Proteomes" id="UP001310890">
    <property type="component" value="Unassembled WGS sequence"/>
</dbReference>
<sequence>MSQPSTDISAVHSPSQSSDTSGGFKSFWRKSDRDSSGRDVQFVAQDPSTKRGRRGLSRLFGSSSSAIVTPDNAVAKDSTANRRQQVYQAQKRHRNRKSEYVQSLEAEVAVRKLLRRCFFSILTEPQRLQHQDALVNSERNMIALQNEKMKALLTQTSVEAQLDVLGIDGPDFSDESLSLFGSAAIDIRYDPLLDHERVFMDLDDYTDSSWSSTDASVSTKTNDMEHQLHFPQTVQVSTADESWAALDFILALEWPCSNHVRHEGINPNAVVPPACDVGQFHGHAFTTTQAVYQSSFSAIHTVKQRQDSGLFDTGDQNHHCAQDQQWQLPHSEIDKLVHLSSQLELDDEQVTPAMAYATIKRELPEGTALKSVLDAMKVPLSKVVKCSGFGAWMPIETFQQCFQQVCSIDLGIIA</sequence>
<evidence type="ECO:0000256" key="1">
    <source>
        <dbReference type="SAM" id="MobiDB-lite"/>
    </source>
</evidence>
<feature type="compositionally biased region" description="Polar residues" evidence="1">
    <location>
        <begin position="1"/>
        <end position="23"/>
    </location>
</feature>
<accession>A0AAN7T9T4</accession>